<dbReference type="GO" id="GO:0019288">
    <property type="term" value="P:isopentenyl diphosphate biosynthetic process, methylerythritol 4-phosphate pathway"/>
    <property type="evidence" value="ECO:0007669"/>
    <property type="project" value="InterPro"/>
</dbReference>
<dbReference type="InterPro" id="IPR003451">
    <property type="entry name" value="LytB/IspH"/>
</dbReference>
<dbReference type="GO" id="GO:0051539">
    <property type="term" value="F:4 iron, 4 sulfur cluster binding"/>
    <property type="evidence" value="ECO:0007669"/>
    <property type="project" value="UniProtKB-KW"/>
</dbReference>
<comment type="cofactor">
    <cofactor evidence="1">
        <name>[4Fe-4S] cluster</name>
        <dbReference type="ChEBI" id="CHEBI:49883"/>
    </cofactor>
</comment>
<keyword evidence="3" id="KW-0479">Metal-binding</keyword>
<keyword evidence="2" id="KW-0004">4Fe-4S</keyword>
<keyword evidence="5" id="KW-0411">Iron-sulfur</keyword>
<protein>
    <submittedName>
        <fullName evidence="6">4-hydroxy-3-methylbut-2-enyl diphosphate reductase</fullName>
        <ecNumber evidence="6">1.17.7.4</ecNumber>
    </submittedName>
</protein>
<keyword evidence="6" id="KW-0560">Oxidoreductase</keyword>
<dbReference type="GO" id="GO:0050992">
    <property type="term" value="P:dimethylallyl diphosphate biosynthetic process"/>
    <property type="evidence" value="ECO:0007669"/>
    <property type="project" value="InterPro"/>
</dbReference>
<evidence type="ECO:0000256" key="5">
    <source>
        <dbReference type="ARBA" id="ARBA00023014"/>
    </source>
</evidence>
<dbReference type="GO" id="GO:0046872">
    <property type="term" value="F:metal ion binding"/>
    <property type="evidence" value="ECO:0007669"/>
    <property type="project" value="UniProtKB-KW"/>
</dbReference>
<dbReference type="PANTHER" id="PTHR30426:SF0">
    <property type="entry name" value="4-HYDROXY-3-METHYLBUT-2-ENYL DIPHOSPHATE REDUCTASE"/>
    <property type="match status" value="1"/>
</dbReference>
<proteinExistence type="predicted"/>
<dbReference type="Gene3D" id="3.40.1010.20">
    <property type="entry name" value="4-hydroxy-3-methylbut-2-enyl diphosphate reductase, catalytic domain"/>
    <property type="match status" value="2"/>
</dbReference>
<evidence type="ECO:0000256" key="3">
    <source>
        <dbReference type="ARBA" id="ARBA00022723"/>
    </source>
</evidence>
<sequence>MDLKVVFDKIIEAFPGATIEGEVCSAARLRQESIINLDKSVDAIIVVGSLKSSNTNKLFEIAKHAHKEALSIMIEHLDELKCIDLHSKKHVAISSGASTPIETIDAIYEYLDSNYNR</sequence>
<dbReference type="EC" id="1.17.7.4" evidence="6"/>
<dbReference type="EMBL" id="VSSQ01057763">
    <property type="protein sequence ID" value="MPN11541.1"/>
    <property type="molecule type" value="Genomic_DNA"/>
</dbReference>
<keyword evidence="4" id="KW-0408">Iron</keyword>
<accession>A0A645FB50</accession>
<reference evidence="6" key="1">
    <citation type="submission" date="2019-08" db="EMBL/GenBank/DDBJ databases">
        <authorList>
            <person name="Kucharzyk K."/>
            <person name="Murdoch R.W."/>
            <person name="Higgins S."/>
            <person name="Loffler F."/>
        </authorList>
    </citation>
    <scope>NUCLEOTIDE SEQUENCE</scope>
</reference>
<evidence type="ECO:0000313" key="6">
    <source>
        <dbReference type="EMBL" id="MPN11541.1"/>
    </source>
</evidence>
<evidence type="ECO:0000256" key="1">
    <source>
        <dbReference type="ARBA" id="ARBA00001966"/>
    </source>
</evidence>
<dbReference type="GO" id="GO:0051745">
    <property type="term" value="F:4-hydroxy-3-methylbut-2-enyl diphosphate reductase activity"/>
    <property type="evidence" value="ECO:0007669"/>
    <property type="project" value="UniProtKB-EC"/>
</dbReference>
<dbReference type="PANTHER" id="PTHR30426">
    <property type="entry name" value="4-HYDROXY-3-METHYLBUT-2-ENYL DIPHOSPHATE REDUCTASE"/>
    <property type="match status" value="1"/>
</dbReference>
<gene>
    <name evidence="6" type="primary">ispH_37</name>
    <name evidence="6" type="ORF">SDC9_158844</name>
</gene>
<comment type="caution">
    <text evidence="6">The sequence shown here is derived from an EMBL/GenBank/DDBJ whole genome shotgun (WGS) entry which is preliminary data.</text>
</comment>
<evidence type="ECO:0000256" key="2">
    <source>
        <dbReference type="ARBA" id="ARBA00022485"/>
    </source>
</evidence>
<dbReference type="Pfam" id="PF02401">
    <property type="entry name" value="LYTB"/>
    <property type="match status" value="1"/>
</dbReference>
<organism evidence="6">
    <name type="scientific">bioreactor metagenome</name>
    <dbReference type="NCBI Taxonomy" id="1076179"/>
    <lineage>
        <taxon>unclassified sequences</taxon>
        <taxon>metagenomes</taxon>
        <taxon>ecological metagenomes</taxon>
    </lineage>
</organism>
<evidence type="ECO:0000256" key="4">
    <source>
        <dbReference type="ARBA" id="ARBA00023004"/>
    </source>
</evidence>
<name>A0A645FB50_9ZZZZ</name>
<dbReference type="AlphaFoldDB" id="A0A645FB50"/>